<protein>
    <submittedName>
        <fullName evidence="1">Uncharacterized protein</fullName>
    </submittedName>
</protein>
<name>A0A0B7A6K4_9EUPU</name>
<organism evidence="1">
    <name type="scientific">Arion vulgaris</name>
    <dbReference type="NCBI Taxonomy" id="1028688"/>
    <lineage>
        <taxon>Eukaryota</taxon>
        <taxon>Metazoa</taxon>
        <taxon>Spiralia</taxon>
        <taxon>Lophotrochozoa</taxon>
        <taxon>Mollusca</taxon>
        <taxon>Gastropoda</taxon>
        <taxon>Heterobranchia</taxon>
        <taxon>Euthyneura</taxon>
        <taxon>Panpulmonata</taxon>
        <taxon>Eupulmonata</taxon>
        <taxon>Stylommatophora</taxon>
        <taxon>Helicina</taxon>
        <taxon>Arionoidea</taxon>
        <taxon>Arionidae</taxon>
        <taxon>Arion</taxon>
    </lineage>
</organism>
<reference evidence="1" key="1">
    <citation type="submission" date="2014-12" db="EMBL/GenBank/DDBJ databases">
        <title>Insight into the proteome of Arion vulgaris.</title>
        <authorList>
            <person name="Aradska J."/>
            <person name="Bulat T."/>
            <person name="Smidak R."/>
            <person name="Sarate P."/>
            <person name="Gangsoo J."/>
            <person name="Sialana F."/>
            <person name="Bilban M."/>
            <person name="Lubec G."/>
        </authorList>
    </citation>
    <scope>NUCLEOTIDE SEQUENCE</scope>
    <source>
        <tissue evidence="1">Skin</tissue>
    </source>
</reference>
<dbReference type="EMBL" id="HACG01029427">
    <property type="protein sequence ID" value="CEK76292.1"/>
    <property type="molecule type" value="Transcribed_RNA"/>
</dbReference>
<evidence type="ECO:0000313" key="1">
    <source>
        <dbReference type="EMBL" id="CEK76292.1"/>
    </source>
</evidence>
<accession>A0A0B7A6K4</accession>
<dbReference type="AlphaFoldDB" id="A0A0B7A6K4"/>
<proteinExistence type="predicted"/>
<sequence>MVQQCRHYLSPVIDASWTHPFADGRSGNDISSSSGSVTSNLQDNCPTFSLHRCHKR</sequence>
<gene>
    <name evidence="1" type="primary">ORF99367</name>
</gene>